<name>A0A3R7CSN8_9STRA</name>
<feature type="compositionally biased region" description="Low complexity" evidence="1">
    <location>
        <begin position="12"/>
        <end position="29"/>
    </location>
</feature>
<evidence type="ECO:0000256" key="1">
    <source>
        <dbReference type="SAM" id="MobiDB-lite"/>
    </source>
</evidence>
<feature type="compositionally biased region" description="Polar residues" evidence="1">
    <location>
        <begin position="1"/>
        <end position="11"/>
    </location>
</feature>
<feature type="compositionally biased region" description="Polar residues" evidence="1">
    <location>
        <begin position="209"/>
        <end position="218"/>
    </location>
</feature>
<feature type="compositionally biased region" description="Basic and acidic residues" evidence="1">
    <location>
        <begin position="119"/>
        <end position="132"/>
    </location>
</feature>
<evidence type="ECO:0000313" key="3">
    <source>
        <dbReference type="Proteomes" id="UP000285060"/>
    </source>
</evidence>
<gene>
    <name evidence="2" type="ORF">DYB32_010554</name>
</gene>
<protein>
    <submittedName>
        <fullName evidence="2">Uncharacterized protein</fullName>
    </submittedName>
</protein>
<organism evidence="2 3">
    <name type="scientific">Aphanomyces invadans</name>
    <dbReference type="NCBI Taxonomy" id="157072"/>
    <lineage>
        <taxon>Eukaryota</taxon>
        <taxon>Sar</taxon>
        <taxon>Stramenopiles</taxon>
        <taxon>Oomycota</taxon>
        <taxon>Saprolegniomycetes</taxon>
        <taxon>Saprolegniales</taxon>
        <taxon>Verrucalvaceae</taxon>
        <taxon>Aphanomyces</taxon>
    </lineage>
</organism>
<dbReference type="AlphaFoldDB" id="A0A3R7CSN8"/>
<dbReference type="EMBL" id="QUSY01003520">
    <property type="protein sequence ID" value="RHY17224.1"/>
    <property type="molecule type" value="Genomic_DNA"/>
</dbReference>
<sequence length="218" mass="24777">MTGSVSTSPTQATTTRSSSRVKSTTTAVKAGSETEDEKKVTEPALDPESGTASVLPAGKKFKVMGWDLENFGTKFQSRPQEYATAEKRIDAHWEVLPAHPFEGEYIELDYSDEHEKKLAEANKKEIEREERRKKWSRHPGPPWDSSIDREEAEYWERERIKAEGRRYNRVSKPRNCKDLRDYAQEARDRLVQRLAPEGDDKDEACWGTLGTNSPTSGG</sequence>
<feature type="region of interest" description="Disordered" evidence="1">
    <location>
        <begin position="194"/>
        <end position="218"/>
    </location>
</feature>
<accession>A0A3R7CSN8</accession>
<feature type="region of interest" description="Disordered" evidence="1">
    <location>
        <begin position="119"/>
        <end position="149"/>
    </location>
</feature>
<reference evidence="2 3" key="1">
    <citation type="submission" date="2018-08" db="EMBL/GenBank/DDBJ databases">
        <title>Aphanomyces genome sequencing and annotation.</title>
        <authorList>
            <person name="Minardi D."/>
            <person name="Oidtmann B."/>
            <person name="Van Der Giezen M."/>
            <person name="Studholme D.J."/>
        </authorList>
    </citation>
    <scope>NUCLEOTIDE SEQUENCE [LARGE SCALE GENOMIC DNA]</scope>
    <source>
        <strain evidence="2 3">NJM0002</strain>
    </source>
</reference>
<keyword evidence="3" id="KW-1185">Reference proteome</keyword>
<proteinExistence type="predicted"/>
<dbReference type="VEuPathDB" id="FungiDB:H310_11372"/>
<dbReference type="Proteomes" id="UP000285060">
    <property type="component" value="Unassembled WGS sequence"/>
</dbReference>
<evidence type="ECO:0000313" key="2">
    <source>
        <dbReference type="EMBL" id="RHY17224.1"/>
    </source>
</evidence>
<comment type="caution">
    <text evidence="2">The sequence shown here is derived from an EMBL/GenBank/DDBJ whole genome shotgun (WGS) entry which is preliminary data.</text>
</comment>
<feature type="region of interest" description="Disordered" evidence="1">
    <location>
        <begin position="1"/>
        <end position="53"/>
    </location>
</feature>